<sequence length="244" mass="28648">MQLEAYSAQHATNEFLRYHHVRACIYFGIGTLEAFLNNRIRSFLSREGLPEEEIEFKLRHSIEDKWTKWVKRIYGTSAIKDSGVADIFKRFKDIRNEITHPTSRDHSIYAVLDNIQPYELLDAVAIGLVSLFETERKPFPYWLLGWNYVGLNGDASHPTQSNNQNGFLHSMKYMGFSVPAGISPACDDWEMRYMTSIDGFRKLRMSLDTYPKDIEPFFEEMPLRPRLCRFWWDRELILSSQKTS</sequence>
<comment type="caution">
    <text evidence="1">The sequence shown here is derived from an EMBL/GenBank/DDBJ whole genome shotgun (WGS) entry which is preliminary data.</text>
</comment>
<gene>
    <name evidence="1" type="ORF">TH6_12895</name>
</gene>
<dbReference type="AlphaFoldDB" id="A0A367V8Z6"/>
<evidence type="ECO:0000313" key="1">
    <source>
        <dbReference type="EMBL" id="RCK21499.1"/>
    </source>
</evidence>
<dbReference type="EMBL" id="JPWB01000005">
    <property type="protein sequence ID" value="RCK21499.1"/>
    <property type="molecule type" value="Genomic_DNA"/>
</dbReference>
<reference evidence="1 2" key="1">
    <citation type="submission" date="2014-07" db="EMBL/GenBank/DDBJ databases">
        <title>Draft genome sequence of Thalassospira profundimaris R8-17.</title>
        <authorList>
            <person name="Lai Q."/>
            <person name="Shao Z."/>
        </authorList>
    </citation>
    <scope>NUCLEOTIDE SEQUENCE [LARGE SCALE GENOMIC DNA]</scope>
    <source>
        <strain evidence="1 2">R8-17</strain>
    </source>
</reference>
<accession>A0A367V8Z6</accession>
<proteinExistence type="predicted"/>
<name>A0A367V8Z6_9PROT</name>
<evidence type="ECO:0000313" key="2">
    <source>
        <dbReference type="Proteomes" id="UP000253061"/>
    </source>
</evidence>
<protein>
    <submittedName>
        <fullName evidence="1">Uncharacterized protein</fullName>
    </submittedName>
</protein>
<dbReference type="Proteomes" id="UP000253061">
    <property type="component" value="Unassembled WGS sequence"/>
</dbReference>
<organism evidence="1 2">
    <name type="scientific">Thalassospira profundimaris</name>
    <dbReference type="NCBI Taxonomy" id="502049"/>
    <lineage>
        <taxon>Bacteria</taxon>
        <taxon>Pseudomonadati</taxon>
        <taxon>Pseudomonadota</taxon>
        <taxon>Alphaproteobacteria</taxon>
        <taxon>Rhodospirillales</taxon>
        <taxon>Thalassospiraceae</taxon>
        <taxon>Thalassospira</taxon>
    </lineage>
</organism>